<keyword evidence="5 7" id="KW-0472">Membrane</keyword>
<evidence type="ECO:0000313" key="9">
    <source>
        <dbReference type="Proteomes" id="UP001604335"/>
    </source>
</evidence>
<feature type="transmembrane region" description="Helical" evidence="7">
    <location>
        <begin position="228"/>
        <end position="247"/>
    </location>
</feature>
<accession>A0ABW7CB60</accession>
<feature type="transmembrane region" description="Helical" evidence="7">
    <location>
        <begin position="186"/>
        <end position="208"/>
    </location>
</feature>
<feature type="transmembrane region" description="Helical" evidence="7">
    <location>
        <begin position="283"/>
        <end position="303"/>
    </location>
</feature>
<protein>
    <submittedName>
        <fullName evidence="8">BCD family MFS transporter</fullName>
    </submittedName>
</protein>
<feature type="transmembrane region" description="Helical" evidence="7">
    <location>
        <begin position="353"/>
        <end position="371"/>
    </location>
</feature>
<dbReference type="EMBL" id="JAZAQF010000030">
    <property type="protein sequence ID" value="MFG3817218.1"/>
    <property type="molecule type" value="Genomic_DNA"/>
</dbReference>
<evidence type="ECO:0000256" key="1">
    <source>
        <dbReference type="ARBA" id="ARBA00004141"/>
    </source>
</evidence>
<sequence>MPPESPESTLNPLSPPLELPPHHDLPKQPPKISLPVMLRLGLFQMGLGMMSVLTLGLLNRVMGNELAIPLDVAAGAIALHQFIAPARVWFGQLSDAKPLFRLHRSGYVWLGSMVFAVLSFLIVQVMWKLGAAVAQAGGWSWEGTTGLWTIALGLLFAGYGLSISASSTPFAALLVDVSDEDDRSRLVGVVWSMLMVGIIIGAILTSILLKRAEAANSLAALQGALNQLFIIVPATVVGLAFAATWGVEKRFSRYGLRSHLAEREDQITLGRALRILTASRQTGIFFAFLLAMTLGLFLQEAVLENYGGEVFNMPPSATTSLNAFFGTGTLLGLVATGFGLIPRLGKQRTTKLGCLLTIAALGLIILAGFSSNPNPGAIGANPTVLQAAVGIFGLTSGVVTTGALTLMLDLTAAETAGTFIGAWGLAQALAKALSTWLGGLIYQRVGLALFGQPIYGFITVFAAEALMMAIAIGLLWWVNVREFKTDSQQAIANVLQVEMD</sequence>
<dbReference type="Gene3D" id="1.20.1250.20">
    <property type="entry name" value="MFS general substrate transporter like domains"/>
    <property type="match status" value="1"/>
</dbReference>
<keyword evidence="9" id="KW-1185">Reference proteome</keyword>
<evidence type="ECO:0000256" key="7">
    <source>
        <dbReference type="SAM" id="Phobius"/>
    </source>
</evidence>
<evidence type="ECO:0000256" key="3">
    <source>
        <dbReference type="ARBA" id="ARBA00022692"/>
    </source>
</evidence>
<dbReference type="CDD" id="cd06176">
    <property type="entry name" value="MFS_BCD_PucC-like"/>
    <property type="match status" value="1"/>
</dbReference>
<feature type="transmembrane region" description="Helical" evidence="7">
    <location>
        <begin position="107"/>
        <end position="127"/>
    </location>
</feature>
<feature type="transmembrane region" description="Helical" evidence="7">
    <location>
        <begin position="454"/>
        <end position="478"/>
    </location>
</feature>
<organism evidence="8 9">
    <name type="scientific">Limnothrix redekei LRLZ20PSL1</name>
    <dbReference type="NCBI Taxonomy" id="3112953"/>
    <lineage>
        <taxon>Bacteria</taxon>
        <taxon>Bacillati</taxon>
        <taxon>Cyanobacteriota</taxon>
        <taxon>Cyanophyceae</taxon>
        <taxon>Pseudanabaenales</taxon>
        <taxon>Pseudanabaenaceae</taxon>
        <taxon>Limnothrix</taxon>
    </lineage>
</organism>
<proteinExistence type="inferred from homology"/>
<comment type="caution">
    <text evidence="8">The sequence shown here is derived from an EMBL/GenBank/DDBJ whole genome shotgun (WGS) entry which is preliminary data.</text>
</comment>
<feature type="region of interest" description="Disordered" evidence="6">
    <location>
        <begin position="1"/>
        <end position="24"/>
    </location>
</feature>
<feature type="transmembrane region" description="Helical" evidence="7">
    <location>
        <begin position="323"/>
        <end position="341"/>
    </location>
</feature>
<dbReference type="Pfam" id="PF03209">
    <property type="entry name" value="PUCC"/>
    <property type="match status" value="1"/>
</dbReference>
<evidence type="ECO:0000313" key="8">
    <source>
        <dbReference type="EMBL" id="MFG3817218.1"/>
    </source>
</evidence>
<comment type="similarity">
    <text evidence="2">Belongs to the PucC family.</text>
</comment>
<dbReference type="InterPro" id="IPR026036">
    <property type="entry name" value="PucC"/>
</dbReference>
<dbReference type="PIRSF" id="PIRSF016565">
    <property type="entry name" value="PucC"/>
    <property type="match status" value="1"/>
</dbReference>
<name>A0ABW7CB60_9CYAN</name>
<keyword evidence="3 7" id="KW-0812">Transmembrane</keyword>
<feature type="transmembrane region" description="Helical" evidence="7">
    <location>
        <begin position="420"/>
        <end position="442"/>
    </location>
</feature>
<feature type="transmembrane region" description="Helical" evidence="7">
    <location>
        <begin position="36"/>
        <end position="58"/>
    </location>
</feature>
<keyword evidence="4 7" id="KW-1133">Transmembrane helix</keyword>
<gene>
    <name evidence="8" type="ORF">VPK24_06175</name>
</gene>
<dbReference type="RefSeq" id="WP_393011392.1">
    <property type="nucleotide sequence ID" value="NZ_JAZAQF010000030.1"/>
</dbReference>
<dbReference type="PANTHER" id="PTHR23538">
    <property type="entry name" value="44.5 KD BACTERIOCHLOROPHYLL SYNTHASE SUBUNIT"/>
    <property type="match status" value="1"/>
</dbReference>
<dbReference type="InterPro" id="IPR036259">
    <property type="entry name" value="MFS_trans_sf"/>
</dbReference>
<feature type="compositionally biased region" description="Low complexity" evidence="6">
    <location>
        <begin position="1"/>
        <end position="12"/>
    </location>
</feature>
<evidence type="ECO:0000256" key="2">
    <source>
        <dbReference type="ARBA" id="ARBA00008412"/>
    </source>
</evidence>
<feature type="transmembrane region" description="Helical" evidence="7">
    <location>
        <begin position="147"/>
        <end position="174"/>
    </location>
</feature>
<dbReference type="InterPro" id="IPR004896">
    <property type="entry name" value="PucC-rel"/>
</dbReference>
<comment type="subcellular location">
    <subcellularLocation>
        <location evidence="1">Membrane</location>
        <topology evidence="1">Multi-pass membrane protein</topology>
    </subcellularLocation>
</comment>
<feature type="transmembrane region" description="Helical" evidence="7">
    <location>
        <begin position="383"/>
        <end position="408"/>
    </location>
</feature>
<evidence type="ECO:0000256" key="6">
    <source>
        <dbReference type="SAM" id="MobiDB-lite"/>
    </source>
</evidence>
<reference evidence="9" key="1">
    <citation type="journal article" date="2024" name="Algal Res.">
        <title>Biochemical, toxicological and genomic investigation of a high-biomass producing Limnothrix strain isolated from Italian shallow drinking water reservoir.</title>
        <authorList>
            <person name="Simonazzi M."/>
            <person name="Shishido T.K."/>
            <person name="Delbaje E."/>
            <person name="Wahlsten M."/>
            <person name="Fewer D.P."/>
            <person name="Sivonen K."/>
            <person name="Pezzolesi L."/>
            <person name="Pistocchi R."/>
        </authorList>
    </citation>
    <scope>NUCLEOTIDE SEQUENCE [LARGE SCALE GENOMIC DNA]</scope>
    <source>
        <strain evidence="9">LRLZ20PSL1</strain>
    </source>
</reference>
<dbReference type="SUPFAM" id="SSF103473">
    <property type="entry name" value="MFS general substrate transporter"/>
    <property type="match status" value="1"/>
</dbReference>
<dbReference type="PANTHER" id="PTHR23538:SF1">
    <property type="entry name" value="44.5 KD BACTERIOCHLOROPHYLL SYNTHASE SUBUNIT"/>
    <property type="match status" value="1"/>
</dbReference>
<evidence type="ECO:0000256" key="5">
    <source>
        <dbReference type="ARBA" id="ARBA00023136"/>
    </source>
</evidence>
<evidence type="ECO:0000256" key="4">
    <source>
        <dbReference type="ARBA" id="ARBA00022989"/>
    </source>
</evidence>
<dbReference type="Proteomes" id="UP001604335">
    <property type="component" value="Unassembled WGS sequence"/>
</dbReference>